<evidence type="ECO:0000313" key="4">
    <source>
        <dbReference type="Proteomes" id="UP000494106"/>
    </source>
</evidence>
<dbReference type="OrthoDB" id="7493403at2759"/>
<keyword evidence="2" id="KW-0732">Signal</keyword>
<name>A0A8S1AA64_ARCPL</name>
<feature type="region of interest" description="Disordered" evidence="1">
    <location>
        <begin position="73"/>
        <end position="316"/>
    </location>
</feature>
<evidence type="ECO:0000313" key="3">
    <source>
        <dbReference type="EMBL" id="CAB3241561.1"/>
    </source>
</evidence>
<feature type="signal peptide" evidence="2">
    <location>
        <begin position="1"/>
        <end position="16"/>
    </location>
</feature>
<protein>
    <submittedName>
        <fullName evidence="3">Uncharacterized protein</fullName>
    </submittedName>
</protein>
<sequence length="1011" mass="116222">MLIILALFLSTALANSHEKYIDLLPEEEKQEFLNKVARRILETVDNTENSDKTSKELNDEDLKGHHKFVQDILKEESGHIRRRRADRNSDDEIEASESSGQIDNRRADDTSSDDENNVSEHLEVKPLKSESNTGDGDKMDKSSDTDNASSSAYGIERRSYDEPIQESPKDYIKVEIVTDKVDGASDEPKSDIRSKTSSKKGITNRELKDIKTSTANVKRQKDKPKYVESTTKFQDLKHEGTNNTTYTTDERKKEYTVSNSSLSKINNSKTNKKSESEPIEELPSKVDGNIHTLTSTTAASETHTSNRGEGDENNPIPLVTTGKYSTMKPTPSNTIINSSTDGGTKDIFIDFTSYLTTTKSPALNKYSEQSPKLFKSKGVTMEKVSKRKTPKNALKLKATTTRSPGLTPTNIEVTPTKKPKKIIKIKKKSENTTVITFFSDNPLKKSKSEFNLNMPKPNIKKTYEKQANLQPYQVYEIPWPDASQDKPFLRNAEPMQDQPYFVPVYKYSPNYAFYNPTNRRGPNVVEENSIELDTNPLRKGKIKGKKPEANEFILQLNDELRKFGVYKKIQEEYAEETVASTTPGDEEDSKENTVMQLPDSYENLHPYNGMNNGLKTHIKAVRDVLFKKKVYNKADTPKEDPLNFLYTSTNRSVPVVEQRLRHFDKKKFPALRNHHVRNRDIDINYYFKALNRLQDQETNEVHDMNELLIISHANDKINDHTAEHKDETIKDEPSNMNTIAKILEVTDEKDFVTTLEKLRKLNLRLMRRNEDVKIGIYMKVLKDLIKKDSKALKQYDWLATTVQIQSALDKLSLLIERKRNTEPIHPADVQILKYAVFIHNFSLELRGANEIKSNLRNKGKLLPRGKVKKDKKITEKGLINRDWLFVRTLLPDLTADDGLDNLHKFLLDVEDALFDLHEAITNIAKVTRFKQQNWFDNIKELYLTTDEKHLREILLHLSFARLIDLIEKGCENGLEKDFILYMKTHKKESKRTLEEILFVLNILDQIKNNLE</sequence>
<keyword evidence="4" id="KW-1185">Reference proteome</keyword>
<gene>
    <name evidence="3" type="ORF">APLA_LOCUS8720</name>
</gene>
<comment type="caution">
    <text evidence="3">The sequence shown here is derived from an EMBL/GenBank/DDBJ whole genome shotgun (WGS) entry which is preliminary data.</text>
</comment>
<evidence type="ECO:0000256" key="1">
    <source>
        <dbReference type="SAM" id="MobiDB-lite"/>
    </source>
</evidence>
<reference evidence="3 4" key="1">
    <citation type="submission" date="2020-04" db="EMBL/GenBank/DDBJ databases">
        <authorList>
            <person name="Wallbank WR R."/>
            <person name="Pardo Diaz C."/>
            <person name="Kozak K."/>
            <person name="Martin S."/>
            <person name="Jiggins C."/>
            <person name="Moest M."/>
            <person name="Warren A I."/>
            <person name="Byers J.R.P. K."/>
            <person name="Montejo-Kovacevich G."/>
            <person name="Yen C E."/>
        </authorList>
    </citation>
    <scope>NUCLEOTIDE SEQUENCE [LARGE SCALE GENOMIC DNA]</scope>
</reference>
<dbReference type="AlphaFoldDB" id="A0A8S1AA64"/>
<feature type="chain" id="PRO_5035754212" evidence="2">
    <location>
        <begin position="17"/>
        <end position="1011"/>
    </location>
</feature>
<feature type="compositionally biased region" description="Basic and acidic residues" evidence="1">
    <location>
        <begin position="155"/>
        <end position="194"/>
    </location>
</feature>
<organism evidence="3 4">
    <name type="scientific">Arctia plantaginis</name>
    <name type="common">Wood tiger moth</name>
    <name type="synonym">Phalaena plantaginis</name>
    <dbReference type="NCBI Taxonomy" id="874455"/>
    <lineage>
        <taxon>Eukaryota</taxon>
        <taxon>Metazoa</taxon>
        <taxon>Ecdysozoa</taxon>
        <taxon>Arthropoda</taxon>
        <taxon>Hexapoda</taxon>
        <taxon>Insecta</taxon>
        <taxon>Pterygota</taxon>
        <taxon>Neoptera</taxon>
        <taxon>Endopterygota</taxon>
        <taxon>Lepidoptera</taxon>
        <taxon>Glossata</taxon>
        <taxon>Ditrysia</taxon>
        <taxon>Noctuoidea</taxon>
        <taxon>Erebidae</taxon>
        <taxon>Arctiinae</taxon>
        <taxon>Arctia</taxon>
    </lineage>
</organism>
<feature type="compositionally biased region" description="Basic and acidic residues" evidence="1">
    <location>
        <begin position="118"/>
        <end position="128"/>
    </location>
</feature>
<dbReference type="EMBL" id="CADEBC010000511">
    <property type="protein sequence ID" value="CAB3241561.1"/>
    <property type="molecule type" value="Genomic_DNA"/>
</dbReference>
<proteinExistence type="predicted"/>
<feature type="compositionally biased region" description="Low complexity" evidence="1">
    <location>
        <begin position="291"/>
        <end position="303"/>
    </location>
</feature>
<accession>A0A8S1AA64</accession>
<evidence type="ECO:0000256" key="2">
    <source>
        <dbReference type="SAM" id="SignalP"/>
    </source>
</evidence>
<feature type="compositionally biased region" description="Basic and acidic residues" evidence="1">
    <location>
        <begin position="135"/>
        <end position="144"/>
    </location>
</feature>
<dbReference type="Proteomes" id="UP000494106">
    <property type="component" value="Unassembled WGS sequence"/>
</dbReference>
<feature type="compositionally biased region" description="Low complexity" evidence="1">
    <location>
        <begin position="258"/>
        <end position="269"/>
    </location>
</feature>